<evidence type="ECO:0000313" key="6">
    <source>
        <dbReference type="Proteomes" id="UP001156702"/>
    </source>
</evidence>
<feature type="domain" description="HotDog ACOT-type" evidence="4">
    <location>
        <begin position="135"/>
        <end position="247"/>
    </location>
</feature>
<evidence type="ECO:0000256" key="3">
    <source>
        <dbReference type="PROSITE-ProRule" id="PRU01106"/>
    </source>
</evidence>
<sequence length="263" mass="27678">MPGAIPASSSRLLDLVFPGDTNHHGTLFGGAGLALMDRIAFIAATRHGRVPFVTASVDRVDFQAPARVGELVELVARVSRVGRTSMTVEVEMVAEGLVSGERRLCTRGSFSMVAVPEGKTPGWCLPPLADMREPPGHGTCTSDIVFADQANSSGRMFGGEALAAMTKAAFVAATRHGRCITVLAASERVDFRAPVAVGSIVDTVATVARVGRSSMTVAVELWSEDLTSGTRTCTANGRFVMVAVDRQDRPVPVGGHETVDKLS</sequence>
<evidence type="ECO:0000256" key="2">
    <source>
        <dbReference type="ARBA" id="ARBA00022801"/>
    </source>
</evidence>
<dbReference type="InterPro" id="IPR029069">
    <property type="entry name" value="HotDog_dom_sf"/>
</dbReference>
<dbReference type="InterPro" id="IPR033120">
    <property type="entry name" value="HOTDOG_ACOT"/>
</dbReference>
<accession>A0ABQ5ZRR1</accession>
<gene>
    <name evidence="5" type="ORF">GCM10007923_60200</name>
</gene>
<evidence type="ECO:0000313" key="5">
    <source>
        <dbReference type="EMBL" id="GLR54801.1"/>
    </source>
</evidence>
<organism evidence="5 6">
    <name type="scientific">Shinella yambaruensis</name>
    <dbReference type="NCBI Taxonomy" id="415996"/>
    <lineage>
        <taxon>Bacteria</taxon>
        <taxon>Pseudomonadati</taxon>
        <taxon>Pseudomonadota</taxon>
        <taxon>Alphaproteobacteria</taxon>
        <taxon>Hyphomicrobiales</taxon>
        <taxon>Rhizobiaceae</taxon>
        <taxon>Shinella</taxon>
    </lineage>
</organism>
<name>A0ABQ5ZRR1_9HYPH</name>
<protein>
    <submittedName>
        <fullName evidence="5">Acyl-CoA thioesterase</fullName>
    </submittedName>
</protein>
<dbReference type="InterPro" id="IPR040170">
    <property type="entry name" value="Cytosol_ACT"/>
</dbReference>
<keyword evidence="2 3" id="KW-0378">Hydrolase</keyword>
<dbReference type="PROSITE" id="PS51770">
    <property type="entry name" value="HOTDOG_ACOT"/>
    <property type="match status" value="2"/>
</dbReference>
<dbReference type="EMBL" id="BSOP01000060">
    <property type="protein sequence ID" value="GLR54801.1"/>
    <property type="molecule type" value="Genomic_DNA"/>
</dbReference>
<feature type="domain" description="HotDog ACOT-type" evidence="4">
    <location>
        <begin position="6"/>
        <end position="118"/>
    </location>
</feature>
<keyword evidence="6" id="KW-1185">Reference proteome</keyword>
<evidence type="ECO:0000259" key="4">
    <source>
        <dbReference type="PROSITE" id="PS51770"/>
    </source>
</evidence>
<dbReference type="InterPro" id="IPR006683">
    <property type="entry name" value="Thioestr_dom"/>
</dbReference>
<dbReference type="RefSeq" id="WP_317633318.1">
    <property type="nucleotide sequence ID" value="NZ_BSOP01000060.1"/>
</dbReference>
<dbReference type="PANTHER" id="PTHR11049">
    <property type="entry name" value="ACYL COENZYME A THIOESTER HYDROLASE"/>
    <property type="match status" value="1"/>
</dbReference>
<proteinExistence type="inferred from homology"/>
<dbReference type="Pfam" id="PF03061">
    <property type="entry name" value="4HBT"/>
    <property type="match status" value="2"/>
</dbReference>
<dbReference type="CDD" id="cd03442">
    <property type="entry name" value="BFIT_BACH"/>
    <property type="match status" value="2"/>
</dbReference>
<dbReference type="SUPFAM" id="SSF54637">
    <property type="entry name" value="Thioesterase/thiol ester dehydrase-isomerase"/>
    <property type="match status" value="2"/>
</dbReference>
<comment type="caution">
    <text evidence="5">The sequence shown here is derived from an EMBL/GenBank/DDBJ whole genome shotgun (WGS) entry which is preliminary data.</text>
</comment>
<dbReference type="Gene3D" id="3.10.129.10">
    <property type="entry name" value="Hotdog Thioesterase"/>
    <property type="match status" value="2"/>
</dbReference>
<reference evidence="6" key="1">
    <citation type="journal article" date="2019" name="Int. J. Syst. Evol. Microbiol.">
        <title>The Global Catalogue of Microorganisms (GCM) 10K type strain sequencing project: providing services to taxonomists for standard genome sequencing and annotation.</title>
        <authorList>
            <consortium name="The Broad Institute Genomics Platform"/>
            <consortium name="The Broad Institute Genome Sequencing Center for Infectious Disease"/>
            <person name="Wu L."/>
            <person name="Ma J."/>
        </authorList>
    </citation>
    <scope>NUCLEOTIDE SEQUENCE [LARGE SCALE GENOMIC DNA]</scope>
    <source>
        <strain evidence="6">NBRC 102122</strain>
    </source>
</reference>
<dbReference type="Proteomes" id="UP001156702">
    <property type="component" value="Unassembled WGS sequence"/>
</dbReference>
<comment type="similarity">
    <text evidence="1">Belongs to the acyl coenzyme A hydrolase family.</text>
</comment>
<dbReference type="PANTHER" id="PTHR11049:SF24">
    <property type="entry name" value="CYTOSOLIC ACYL COENZYME A THIOESTER HYDROLASE"/>
    <property type="match status" value="1"/>
</dbReference>
<evidence type="ECO:0000256" key="1">
    <source>
        <dbReference type="ARBA" id="ARBA00010458"/>
    </source>
</evidence>